<dbReference type="InterPro" id="IPR025921">
    <property type="entry name" value="HmuY"/>
</dbReference>
<proteinExistence type="predicted"/>
<comment type="caution">
    <text evidence="1">The sequence shown here is derived from an EMBL/GenBank/DDBJ whole genome shotgun (WGS) entry which is preliminary data.</text>
</comment>
<dbReference type="AlphaFoldDB" id="A0A2S4JFT2"/>
<dbReference type="PROSITE" id="PS51257">
    <property type="entry name" value="PROKAR_LIPOPROTEIN"/>
    <property type="match status" value="1"/>
</dbReference>
<dbReference type="EMBL" id="LPWH01000123">
    <property type="protein sequence ID" value="POQ98414.1"/>
    <property type="molecule type" value="Genomic_DNA"/>
</dbReference>
<dbReference type="Proteomes" id="UP000237350">
    <property type="component" value="Unassembled WGS sequence"/>
</dbReference>
<reference evidence="2" key="1">
    <citation type="submission" date="2015-12" db="EMBL/GenBank/DDBJ databases">
        <authorList>
            <person name="Lodha T.D."/>
            <person name="Chintalapati S."/>
            <person name="Chintalapati V.R."/>
            <person name="Sravanthi T."/>
        </authorList>
    </citation>
    <scope>NUCLEOTIDE SEQUENCE [LARGE SCALE GENOMIC DNA]</scope>
    <source>
        <strain evidence="2">JC133</strain>
    </source>
</reference>
<keyword evidence="2" id="KW-1185">Reference proteome</keyword>
<gene>
    <name evidence="1" type="ORF">AU468_13755</name>
</gene>
<name>A0A2S4JFT2_9SPIO</name>
<evidence type="ECO:0000313" key="1">
    <source>
        <dbReference type="EMBL" id="POQ98414.1"/>
    </source>
</evidence>
<dbReference type="Pfam" id="PF14064">
    <property type="entry name" value="HmuY"/>
    <property type="match status" value="1"/>
</dbReference>
<protein>
    <recommendedName>
        <fullName evidence="3">HmuY protein</fullName>
    </recommendedName>
</protein>
<sequence>MEAVIRMREGVPSFGRGILLGVLGAALMVLAGCDAFDSGSSSSSRGSQGTVALTVPDGGIRFVTLATGSVSASGDEDLAATNRWDLALDSGRFIYTNSGATAEHYDSGGAGGVWYTGKTSLDEVHSVTGATFEGGYNTDALRWIDYPVMMGGVRQVRMNVMTYVGYDNEPGETPGGTADGSESDPFSATFLYDREEYYYNAGGMPPDFRVRNRVYIVRHGDGSGHSAVQVSGLENGDDSSRIYELRYKALQ</sequence>
<dbReference type="OrthoDB" id="9891254at2"/>
<dbReference type="RefSeq" id="WP_103681231.1">
    <property type="nucleotide sequence ID" value="NZ_LPWH01000123.1"/>
</dbReference>
<organism evidence="1 2">
    <name type="scientific">Alkalispirochaeta sphaeroplastigenens</name>
    <dbReference type="NCBI Taxonomy" id="1187066"/>
    <lineage>
        <taxon>Bacteria</taxon>
        <taxon>Pseudomonadati</taxon>
        <taxon>Spirochaetota</taxon>
        <taxon>Spirochaetia</taxon>
        <taxon>Spirochaetales</taxon>
        <taxon>Spirochaetaceae</taxon>
        <taxon>Alkalispirochaeta</taxon>
    </lineage>
</organism>
<accession>A0A2S4JFT2</accession>
<evidence type="ECO:0000313" key="2">
    <source>
        <dbReference type="Proteomes" id="UP000237350"/>
    </source>
</evidence>
<evidence type="ECO:0008006" key="3">
    <source>
        <dbReference type="Google" id="ProtNLM"/>
    </source>
</evidence>